<reference evidence="9" key="2">
    <citation type="journal article" date="2021" name="PeerJ">
        <title>Extensive microbial diversity within the chicken gut microbiome revealed by metagenomics and culture.</title>
        <authorList>
            <person name="Gilroy R."/>
            <person name="Ravi A."/>
            <person name="Getino M."/>
            <person name="Pursley I."/>
            <person name="Horton D.L."/>
            <person name="Alikhan N.F."/>
            <person name="Baker D."/>
            <person name="Gharbi K."/>
            <person name="Hall N."/>
            <person name="Watson M."/>
            <person name="Adriaenssens E.M."/>
            <person name="Foster-Nyarko E."/>
            <person name="Jarju S."/>
            <person name="Secka A."/>
            <person name="Antonio M."/>
            <person name="Oren A."/>
            <person name="Chaudhuri R.R."/>
            <person name="La Ragione R."/>
            <person name="Hildebrand F."/>
            <person name="Pallen M.J."/>
        </authorList>
    </citation>
    <scope>NUCLEOTIDE SEQUENCE</scope>
    <source>
        <strain evidence="9">CHK195-15760</strain>
    </source>
</reference>
<keyword evidence="5 7" id="KW-0234">DNA repair</keyword>
<dbReference type="Pfam" id="PF11967">
    <property type="entry name" value="RecO_N"/>
    <property type="match status" value="1"/>
</dbReference>
<keyword evidence="4 7" id="KW-0233">DNA recombination</keyword>
<evidence type="ECO:0000256" key="1">
    <source>
        <dbReference type="ARBA" id="ARBA00007452"/>
    </source>
</evidence>
<protein>
    <recommendedName>
        <fullName evidence="2 7">DNA repair protein RecO</fullName>
    </recommendedName>
    <alternativeName>
        <fullName evidence="6 7">Recombination protein O</fullName>
    </alternativeName>
</protein>
<reference evidence="9" key="1">
    <citation type="submission" date="2020-10" db="EMBL/GenBank/DDBJ databases">
        <authorList>
            <person name="Gilroy R."/>
        </authorList>
    </citation>
    <scope>NUCLEOTIDE SEQUENCE</scope>
    <source>
        <strain evidence="9">CHK195-15760</strain>
    </source>
</reference>
<dbReference type="GO" id="GO:0043590">
    <property type="term" value="C:bacterial nucleoid"/>
    <property type="evidence" value="ECO:0007669"/>
    <property type="project" value="TreeGrafter"/>
</dbReference>
<dbReference type="Gene3D" id="6.20.220.20">
    <property type="entry name" value="Recombination protein O, zinc-binding domain"/>
    <property type="match status" value="1"/>
</dbReference>
<evidence type="ECO:0000259" key="8">
    <source>
        <dbReference type="Pfam" id="PF11967"/>
    </source>
</evidence>
<dbReference type="PANTHER" id="PTHR33991:SF1">
    <property type="entry name" value="DNA REPAIR PROTEIN RECO"/>
    <property type="match status" value="1"/>
</dbReference>
<dbReference type="InterPro" id="IPR012340">
    <property type="entry name" value="NA-bd_OB-fold"/>
</dbReference>
<dbReference type="GO" id="GO:0006310">
    <property type="term" value="P:DNA recombination"/>
    <property type="evidence" value="ECO:0007669"/>
    <property type="project" value="UniProtKB-UniRule"/>
</dbReference>
<dbReference type="Gene3D" id="2.40.50.140">
    <property type="entry name" value="Nucleic acid-binding proteins"/>
    <property type="match status" value="1"/>
</dbReference>
<dbReference type="InterPro" id="IPR003717">
    <property type="entry name" value="RecO"/>
</dbReference>
<sequence length="242" mass="27482">MGIIKTKGIILSEHNMGDFDKMLTILTPGMGKISCAAKGARRPKSSLLAGTQLLCFGEYLLYQGTSTYHINSCEIIEVFYKIRTDLEKLKYASHITKIISDVTTENQNNYKILQLYLNTLYMISETEINLNFILAVFKIRLMTILGYAPNINYCVGCKETENLSAFSLRYSGFLCSSCAKQDSGSIAISEGTKTALKYIVLAPPKKLFSFQLKEESLRELELIAKLYFDDKMEKEYRIEELF</sequence>
<evidence type="ECO:0000256" key="4">
    <source>
        <dbReference type="ARBA" id="ARBA00023172"/>
    </source>
</evidence>
<organism evidence="9 10">
    <name type="scientific">Candidatus Merdicola faecigallinarum</name>
    <dbReference type="NCBI Taxonomy" id="2840862"/>
    <lineage>
        <taxon>Bacteria</taxon>
        <taxon>Bacillati</taxon>
        <taxon>Bacillota</taxon>
        <taxon>Clostridia</taxon>
        <taxon>Candidatus Merdicola</taxon>
    </lineage>
</organism>
<evidence type="ECO:0000256" key="3">
    <source>
        <dbReference type="ARBA" id="ARBA00022763"/>
    </source>
</evidence>
<name>A0A9D1SA06_9FIRM</name>
<accession>A0A9D1SA06</accession>
<evidence type="ECO:0000256" key="2">
    <source>
        <dbReference type="ARBA" id="ARBA00021310"/>
    </source>
</evidence>
<dbReference type="InterPro" id="IPR042242">
    <property type="entry name" value="RecO_C"/>
</dbReference>
<dbReference type="NCBIfam" id="TIGR00613">
    <property type="entry name" value="reco"/>
    <property type="match status" value="1"/>
</dbReference>
<dbReference type="HAMAP" id="MF_00201">
    <property type="entry name" value="RecO"/>
    <property type="match status" value="1"/>
</dbReference>
<dbReference type="SUPFAM" id="SSF50249">
    <property type="entry name" value="Nucleic acid-binding proteins"/>
    <property type="match status" value="1"/>
</dbReference>
<dbReference type="Proteomes" id="UP000824093">
    <property type="component" value="Unassembled WGS sequence"/>
</dbReference>
<dbReference type="SUPFAM" id="SSF57863">
    <property type="entry name" value="ArfGap/RecO-like zinc finger"/>
    <property type="match status" value="1"/>
</dbReference>
<dbReference type="AlphaFoldDB" id="A0A9D1SA06"/>
<feature type="domain" description="DNA replication/recombination mediator RecO N-terminal" evidence="8">
    <location>
        <begin position="1"/>
        <end position="79"/>
    </location>
</feature>
<keyword evidence="3 7" id="KW-0227">DNA damage</keyword>
<dbReference type="GO" id="GO:0006302">
    <property type="term" value="P:double-strand break repair"/>
    <property type="evidence" value="ECO:0007669"/>
    <property type="project" value="TreeGrafter"/>
</dbReference>
<comment type="similarity">
    <text evidence="1 7">Belongs to the RecO family.</text>
</comment>
<evidence type="ECO:0000313" key="9">
    <source>
        <dbReference type="EMBL" id="HIU52431.1"/>
    </source>
</evidence>
<evidence type="ECO:0000313" key="10">
    <source>
        <dbReference type="Proteomes" id="UP000824093"/>
    </source>
</evidence>
<dbReference type="Pfam" id="PF02565">
    <property type="entry name" value="RecO_C"/>
    <property type="match status" value="1"/>
</dbReference>
<dbReference type="Gene3D" id="1.20.1440.120">
    <property type="entry name" value="Recombination protein O, C-terminal domain"/>
    <property type="match status" value="1"/>
</dbReference>
<comment type="function">
    <text evidence="7">Involved in DNA repair and RecF pathway recombination.</text>
</comment>
<gene>
    <name evidence="7 9" type="primary">recO</name>
    <name evidence="9" type="ORF">IAB70_07495</name>
</gene>
<evidence type="ECO:0000256" key="6">
    <source>
        <dbReference type="ARBA" id="ARBA00033409"/>
    </source>
</evidence>
<evidence type="ECO:0000256" key="7">
    <source>
        <dbReference type="HAMAP-Rule" id="MF_00201"/>
    </source>
</evidence>
<evidence type="ECO:0000256" key="5">
    <source>
        <dbReference type="ARBA" id="ARBA00023204"/>
    </source>
</evidence>
<dbReference type="InterPro" id="IPR022572">
    <property type="entry name" value="DNA_rep/recomb_RecO_N"/>
</dbReference>
<comment type="caution">
    <text evidence="9">The sequence shown here is derived from an EMBL/GenBank/DDBJ whole genome shotgun (WGS) entry which is preliminary data.</text>
</comment>
<dbReference type="EMBL" id="DVNH01000063">
    <property type="protein sequence ID" value="HIU52431.1"/>
    <property type="molecule type" value="Genomic_DNA"/>
</dbReference>
<dbReference type="InterPro" id="IPR037278">
    <property type="entry name" value="ARFGAP/RecO"/>
</dbReference>
<dbReference type="PANTHER" id="PTHR33991">
    <property type="entry name" value="DNA REPAIR PROTEIN RECO"/>
    <property type="match status" value="1"/>
</dbReference>
<proteinExistence type="inferred from homology"/>